<protein>
    <submittedName>
        <fullName evidence="1">Uncharacterized protein</fullName>
    </submittedName>
</protein>
<dbReference type="AlphaFoldDB" id="A0A0G1C2K1"/>
<dbReference type="CDD" id="cd02440">
    <property type="entry name" value="AdoMet_MTases"/>
    <property type="match status" value="1"/>
</dbReference>
<dbReference type="SUPFAM" id="SSF53335">
    <property type="entry name" value="S-adenosyl-L-methionine-dependent methyltransferases"/>
    <property type="match status" value="1"/>
</dbReference>
<dbReference type="InterPro" id="IPR029063">
    <property type="entry name" value="SAM-dependent_MTases_sf"/>
</dbReference>
<gene>
    <name evidence="1" type="ORF">UV54_C0026G0008</name>
</gene>
<dbReference type="Gene3D" id="3.40.50.150">
    <property type="entry name" value="Vaccinia Virus protein VP39"/>
    <property type="match status" value="1"/>
</dbReference>
<proteinExistence type="predicted"/>
<dbReference type="PANTHER" id="PTHR43861:SF1">
    <property type="entry name" value="TRANS-ACONITATE 2-METHYLTRANSFERASE"/>
    <property type="match status" value="1"/>
</dbReference>
<reference evidence="1 2" key="1">
    <citation type="journal article" date="2015" name="Nature">
        <title>rRNA introns, odd ribosomes, and small enigmatic genomes across a large radiation of phyla.</title>
        <authorList>
            <person name="Brown C.T."/>
            <person name="Hug L.A."/>
            <person name="Thomas B.C."/>
            <person name="Sharon I."/>
            <person name="Castelle C.J."/>
            <person name="Singh A."/>
            <person name="Wilkins M.J."/>
            <person name="Williams K.H."/>
            <person name="Banfield J.F."/>
        </authorList>
    </citation>
    <scope>NUCLEOTIDE SEQUENCE [LARGE SCALE GENOMIC DNA]</scope>
</reference>
<dbReference type="PANTHER" id="PTHR43861">
    <property type="entry name" value="TRANS-ACONITATE 2-METHYLTRANSFERASE-RELATED"/>
    <property type="match status" value="1"/>
</dbReference>
<organism evidence="1 2">
    <name type="scientific">Candidatus Beckwithbacteria bacterium GW2011_GWA2_43_10</name>
    <dbReference type="NCBI Taxonomy" id="1618369"/>
    <lineage>
        <taxon>Bacteria</taxon>
        <taxon>Candidatus Beckwithiibacteriota</taxon>
    </lineage>
</organism>
<dbReference type="Proteomes" id="UP000034213">
    <property type="component" value="Unassembled WGS sequence"/>
</dbReference>
<evidence type="ECO:0000313" key="2">
    <source>
        <dbReference type="Proteomes" id="UP000034213"/>
    </source>
</evidence>
<evidence type="ECO:0000313" key="1">
    <source>
        <dbReference type="EMBL" id="KKS79900.1"/>
    </source>
</evidence>
<name>A0A0G1C2K1_9BACT</name>
<sequence>MDLLKLNKKFYLKTQKYFNTSRQSPWPGWKKLLPHLQVRNLQVLDLGCGNGRFGKFLAEHRQIDYTGIDNNQYLLDRCGEVLPHATLINQDLLKPWPIKEKPACRQGRFDLIVLFAVLHHIPTAADRLKILQRAKKLLKSNGLLIFTTWQFDRSKIVKKIARNDYLLYWKKGITALRYCHRFTKKEVQGLIKALKLKLLADFIADTSNRYLILQK</sequence>
<accession>A0A0G1C2K1</accession>
<dbReference type="EMBL" id="LCEW01000026">
    <property type="protein sequence ID" value="KKS79900.1"/>
    <property type="molecule type" value="Genomic_DNA"/>
</dbReference>
<dbReference type="STRING" id="1618369.UV54_C0026G0008"/>
<comment type="caution">
    <text evidence="1">The sequence shown here is derived from an EMBL/GenBank/DDBJ whole genome shotgun (WGS) entry which is preliminary data.</text>
</comment>
<dbReference type="Pfam" id="PF13489">
    <property type="entry name" value="Methyltransf_23"/>
    <property type="match status" value="1"/>
</dbReference>